<proteinExistence type="inferred from homology"/>
<dbReference type="InterPro" id="IPR000914">
    <property type="entry name" value="SBP_5_dom"/>
</dbReference>
<feature type="region of interest" description="Disordered" evidence="5">
    <location>
        <begin position="28"/>
        <end position="63"/>
    </location>
</feature>
<keyword evidence="3" id="KW-0813">Transport</keyword>
<dbReference type="PIRSF" id="PIRSF002741">
    <property type="entry name" value="MppA"/>
    <property type="match status" value="1"/>
</dbReference>
<dbReference type="PANTHER" id="PTHR30290:SF9">
    <property type="entry name" value="OLIGOPEPTIDE-BINDING PROTEIN APPA"/>
    <property type="match status" value="1"/>
</dbReference>
<protein>
    <submittedName>
        <fullName evidence="8">Oligopeptide ABC transporter substrate-binding protein</fullName>
    </submittedName>
</protein>
<comment type="subcellular location">
    <subcellularLocation>
        <location evidence="1">Cell membrane</location>
        <topology evidence="1">Lipid-anchor</topology>
    </subcellularLocation>
</comment>
<evidence type="ECO:0000256" key="5">
    <source>
        <dbReference type="SAM" id="MobiDB-lite"/>
    </source>
</evidence>
<accession>A0ABW5Q2H2</accession>
<dbReference type="SUPFAM" id="SSF53850">
    <property type="entry name" value="Periplasmic binding protein-like II"/>
    <property type="match status" value="1"/>
</dbReference>
<dbReference type="NCBIfam" id="NF045467">
    <property type="entry name" value="Opp4A"/>
    <property type="match status" value="1"/>
</dbReference>
<comment type="caution">
    <text evidence="8">The sequence shown here is derived from an EMBL/GenBank/DDBJ whole genome shotgun (WGS) entry which is preliminary data.</text>
</comment>
<feature type="signal peptide" evidence="6">
    <location>
        <begin position="1"/>
        <end position="22"/>
    </location>
</feature>
<evidence type="ECO:0000256" key="3">
    <source>
        <dbReference type="ARBA" id="ARBA00022448"/>
    </source>
</evidence>
<keyword evidence="4 6" id="KW-0732">Signal</keyword>
<dbReference type="PROSITE" id="PS01040">
    <property type="entry name" value="SBP_BACTERIAL_5"/>
    <property type="match status" value="1"/>
</dbReference>
<feature type="chain" id="PRO_5046047920" evidence="6">
    <location>
        <begin position="23"/>
        <end position="614"/>
    </location>
</feature>
<evidence type="ECO:0000256" key="1">
    <source>
        <dbReference type="ARBA" id="ARBA00004193"/>
    </source>
</evidence>
<dbReference type="InterPro" id="IPR023765">
    <property type="entry name" value="SBP_5_CS"/>
</dbReference>
<evidence type="ECO:0000313" key="9">
    <source>
        <dbReference type="Proteomes" id="UP001597451"/>
    </source>
</evidence>
<dbReference type="InterPro" id="IPR050034">
    <property type="entry name" value="Opp4A"/>
</dbReference>
<feature type="domain" description="Solute-binding protein family 5" evidence="7">
    <location>
        <begin position="127"/>
        <end position="519"/>
    </location>
</feature>
<evidence type="ECO:0000256" key="2">
    <source>
        <dbReference type="ARBA" id="ARBA00005695"/>
    </source>
</evidence>
<evidence type="ECO:0000313" key="8">
    <source>
        <dbReference type="EMBL" id="MFD2629857.1"/>
    </source>
</evidence>
<keyword evidence="9" id="KW-1185">Reference proteome</keyword>
<dbReference type="InterPro" id="IPR039424">
    <property type="entry name" value="SBP_5"/>
</dbReference>
<organism evidence="8 9">
    <name type="scientific">Oceanobacillus kapialis</name>
    <dbReference type="NCBI Taxonomy" id="481353"/>
    <lineage>
        <taxon>Bacteria</taxon>
        <taxon>Bacillati</taxon>
        <taxon>Bacillota</taxon>
        <taxon>Bacilli</taxon>
        <taxon>Bacillales</taxon>
        <taxon>Bacillaceae</taxon>
        <taxon>Oceanobacillus</taxon>
    </lineage>
</organism>
<feature type="compositionally biased region" description="Acidic residues" evidence="5">
    <location>
        <begin position="36"/>
        <end position="53"/>
    </location>
</feature>
<gene>
    <name evidence="8" type="primary">opp4A</name>
    <name evidence="8" type="ORF">ACFSUN_13800</name>
</gene>
<dbReference type="RefSeq" id="WP_379562647.1">
    <property type="nucleotide sequence ID" value="NZ_JBHUMX010000041.1"/>
</dbReference>
<reference evidence="9" key="1">
    <citation type="journal article" date="2019" name="Int. J. Syst. Evol. Microbiol.">
        <title>The Global Catalogue of Microorganisms (GCM) 10K type strain sequencing project: providing services to taxonomists for standard genome sequencing and annotation.</title>
        <authorList>
            <consortium name="The Broad Institute Genomics Platform"/>
            <consortium name="The Broad Institute Genome Sequencing Center for Infectious Disease"/>
            <person name="Wu L."/>
            <person name="Ma J."/>
        </authorList>
    </citation>
    <scope>NUCLEOTIDE SEQUENCE [LARGE SCALE GENOMIC DNA]</scope>
    <source>
        <strain evidence="9">TISTR 1858</strain>
    </source>
</reference>
<sequence>MTKASWSKALFALMLVLLLALAACNGGSEESGSSDSEGEGSSEGSDSEEEASEDGLYSIDDFSTDKTNEGEAIEGGNLNFGLVTDTAFEGTLNWNFYSGTYDAEIIQWFDESLLSSDENFLYTNDGAATFEPSEDGREFTFTIRDNVNWHDGEPVTAEDWAFAYEVIGDPDYPGVRYGEDFTNIEGMEEYHNGEADSISGVEVVDEKTLKVTYKEATPSLLTGGIWPYALPKHIFEDVPVADMIESPEVRENPIGFGPFKVDSIVPGESVTMVKNEDYWKGEPKLDGVTVKVINPSTVVQALETGEVDTVDSFPVDQYPDNADMSNVEFLGQTDMAYTYIGFKLGTWDADAKEVAPDDSKKMADVNLRKAMWHAVDNNAVGEQFYNGLRWNATTLIPPSHPEFHDSENAGVEYDPEKAKQILDDAGYVDTNDDGFRETPDGEELVINFASMSGGDTAEPLANYYIQSWEQVGLNVQLLDGRLQEFNTFYDRVGQNGNDDPEVDIFQGAWSVGNDINPAGLYGRDALFNFSRYASEKNDELIAEGISEDSFDVEHRREVYNEWQQFMIDEVPVFPTLYRAELVPVNNRVQNYSIAFDWSELYNIAVTSEEAPAAE</sequence>
<name>A0ABW5Q2H2_9BACI</name>
<dbReference type="InterPro" id="IPR030678">
    <property type="entry name" value="Peptide/Ni-bd"/>
</dbReference>
<evidence type="ECO:0000256" key="6">
    <source>
        <dbReference type="SAM" id="SignalP"/>
    </source>
</evidence>
<evidence type="ECO:0000256" key="4">
    <source>
        <dbReference type="ARBA" id="ARBA00022729"/>
    </source>
</evidence>
<evidence type="ECO:0000259" key="7">
    <source>
        <dbReference type="Pfam" id="PF00496"/>
    </source>
</evidence>
<dbReference type="Pfam" id="PF00496">
    <property type="entry name" value="SBP_bac_5"/>
    <property type="match status" value="1"/>
</dbReference>
<comment type="similarity">
    <text evidence="2">Belongs to the bacterial solute-binding protein 5 family.</text>
</comment>
<dbReference type="Proteomes" id="UP001597451">
    <property type="component" value="Unassembled WGS sequence"/>
</dbReference>
<dbReference type="PANTHER" id="PTHR30290">
    <property type="entry name" value="PERIPLASMIC BINDING COMPONENT OF ABC TRANSPORTER"/>
    <property type="match status" value="1"/>
</dbReference>
<dbReference type="PROSITE" id="PS51257">
    <property type="entry name" value="PROKAR_LIPOPROTEIN"/>
    <property type="match status" value="1"/>
</dbReference>
<dbReference type="Gene3D" id="3.40.190.10">
    <property type="entry name" value="Periplasmic binding protein-like II"/>
    <property type="match status" value="1"/>
</dbReference>
<dbReference type="CDD" id="cd08510">
    <property type="entry name" value="PBP2_Lactococcal_OppA_like"/>
    <property type="match status" value="1"/>
</dbReference>
<dbReference type="EMBL" id="JBHUMX010000041">
    <property type="protein sequence ID" value="MFD2629857.1"/>
    <property type="molecule type" value="Genomic_DNA"/>
</dbReference>
<dbReference type="Gene3D" id="3.10.105.10">
    <property type="entry name" value="Dipeptide-binding Protein, Domain 3"/>
    <property type="match status" value="1"/>
</dbReference>